<keyword evidence="2" id="KW-0732">Signal</keyword>
<dbReference type="InterPro" id="IPR007433">
    <property type="entry name" value="DUF481"/>
</dbReference>
<dbReference type="RefSeq" id="WP_183330762.1">
    <property type="nucleotide sequence ID" value="NZ_JACHZF010000009.1"/>
</dbReference>
<name>A0A7W5PAD2_9GAMM</name>
<evidence type="ECO:0000256" key="2">
    <source>
        <dbReference type="SAM" id="SignalP"/>
    </source>
</evidence>
<proteinExistence type="predicted"/>
<dbReference type="EMBL" id="JACHZF010000009">
    <property type="protein sequence ID" value="MBB3330649.1"/>
    <property type="molecule type" value="Genomic_DNA"/>
</dbReference>
<dbReference type="AlphaFoldDB" id="A0A7W5PAD2"/>
<keyword evidence="4" id="KW-1185">Reference proteome</keyword>
<comment type="caution">
    <text evidence="3">The sequence shown here is derived from an EMBL/GenBank/DDBJ whole genome shotgun (WGS) entry which is preliminary data.</text>
</comment>
<reference evidence="3 4" key="1">
    <citation type="submission" date="2020-08" db="EMBL/GenBank/DDBJ databases">
        <title>Genomic Encyclopedia of Archaeal and Bacterial Type Strains, Phase II (KMG-II): from individual species to whole genera.</title>
        <authorList>
            <person name="Goeker M."/>
        </authorList>
    </citation>
    <scope>NUCLEOTIDE SEQUENCE [LARGE SCALE GENOMIC DNA]</scope>
    <source>
        <strain evidence="3 4">5AG</strain>
    </source>
</reference>
<feature type="chain" id="PRO_5031044964" evidence="2">
    <location>
        <begin position="25"/>
        <end position="250"/>
    </location>
</feature>
<evidence type="ECO:0000313" key="4">
    <source>
        <dbReference type="Proteomes" id="UP000553442"/>
    </source>
</evidence>
<evidence type="ECO:0000256" key="1">
    <source>
        <dbReference type="SAM" id="MobiDB-lite"/>
    </source>
</evidence>
<accession>A0A7W5PAD2</accession>
<feature type="signal peptide" evidence="2">
    <location>
        <begin position="1"/>
        <end position="24"/>
    </location>
</feature>
<organism evidence="3 4">
    <name type="scientific">Halomonas campaniensis</name>
    <dbReference type="NCBI Taxonomy" id="213554"/>
    <lineage>
        <taxon>Bacteria</taxon>
        <taxon>Pseudomonadati</taxon>
        <taxon>Pseudomonadota</taxon>
        <taxon>Gammaproteobacteria</taxon>
        <taxon>Oceanospirillales</taxon>
        <taxon>Halomonadaceae</taxon>
        <taxon>Halomonas</taxon>
    </lineage>
</organism>
<feature type="region of interest" description="Disordered" evidence="1">
    <location>
        <begin position="225"/>
        <end position="244"/>
    </location>
</feature>
<sequence length="250" mass="27655">MHHFAPSLRSLLVGLALLTGGAQASPFYAPPPPAEDASTFSGDTELGFTQLSGNTDSQTLIAKGRLTWLTGHWTHTLRGEVRHVARDGETSAEQYLLAGRERYDLEGPHYLFGFARWEKDRFGGYDQQFTTIAGYGRDLIDSEAQRLSLEAGPGYRHDRIDQEENLSLAVAYGALAWELEATDTTTLAQELSVEATDDNTTSRSLSSLTARLNSRLALRLSHEIKRNSQPPDSAEARTDHTTSASLLYRW</sequence>
<gene>
    <name evidence="3" type="ORF">BDK63_001517</name>
</gene>
<evidence type="ECO:0000313" key="3">
    <source>
        <dbReference type="EMBL" id="MBB3330649.1"/>
    </source>
</evidence>
<dbReference type="Proteomes" id="UP000553442">
    <property type="component" value="Unassembled WGS sequence"/>
</dbReference>
<protein>
    <submittedName>
        <fullName evidence="3">Putative salt-induced outer membrane protein</fullName>
    </submittedName>
</protein>
<dbReference type="Pfam" id="PF04338">
    <property type="entry name" value="DUF481"/>
    <property type="match status" value="1"/>
</dbReference>